<dbReference type="EMBL" id="HBGQ01006364">
    <property type="protein sequence ID" value="CAD9367189.1"/>
    <property type="molecule type" value="Transcribed_RNA"/>
</dbReference>
<feature type="compositionally biased region" description="Basic and acidic residues" evidence="1">
    <location>
        <begin position="36"/>
        <end position="46"/>
    </location>
</feature>
<dbReference type="AlphaFoldDB" id="A0A7S2F003"/>
<feature type="region of interest" description="Disordered" evidence="1">
    <location>
        <begin position="35"/>
        <end position="82"/>
    </location>
</feature>
<evidence type="ECO:0000259" key="2">
    <source>
        <dbReference type="PROSITE" id="PS50106"/>
    </source>
</evidence>
<evidence type="ECO:0000313" key="3">
    <source>
        <dbReference type="EMBL" id="CAD9367189.1"/>
    </source>
</evidence>
<dbReference type="InterPro" id="IPR036034">
    <property type="entry name" value="PDZ_sf"/>
</dbReference>
<protein>
    <recommendedName>
        <fullName evidence="2">PDZ domain-containing protein</fullName>
    </recommendedName>
</protein>
<sequence>MGNACCAEHKNEQSVETVPVGSMVAMSEGIGTMDQDVLKQYDKDPDTTDGSPLPASNDFEVEKAEEKEEVNSSDQQADGEPVEQANVMVVAPPPEEDQPAIQEGVAVVEPEAGDTGLLEEGPKASFLFELPDGTKKTVVITRRPFGVGFKKTTPLKVQEVRAGQAGAEAGIEAGWALLEVDGKSVADMPQDRVVDDLQKSCAALPHINKATNLVAAKKGGC</sequence>
<dbReference type="Gene3D" id="2.30.42.10">
    <property type="match status" value="1"/>
</dbReference>
<dbReference type="InterPro" id="IPR001478">
    <property type="entry name" value="PDZ"/>
</dbReference>
<evidence type="ECO:0000256" key="1">
    <source>
        <dbReference type="SAM" id="MobiDB-lite"/>
    </source>
</evidence>
<accession>A0A7S2F003</accession>
<reference evidence="3" key="1">
    <citation type="submission" date="2021-01" db="EMBL/GenBank/DDBJ databases">
        <authorList>
            <person name="Corre E."/>
            <person name="Pelletier E."/>
            <person name="Niang G."/>
            <person name="Scheremetjew M."/>
            <person name="Finn R."/>
            <person name="Kale V."/>
            <person name="Holt S."/>
            <person name="Cochrane G."/>
            <person name="Meng A."/>
            <person name="Brown T."/>
            <person name="Cohen L."/>
        </authorList>
    </citation>
    <scope>NUCLEOTIDE SEQUENCE</scope>
    <source>
        <strain evidence="3">CCMP2222</strain>
    </source>
</reference>
<feature type="compositionally biased region" description="Basic and acidic residues" evidence="1">
    <location>
        <begin position="60"/>
        <end position="70"/>
    </location>
</feature>
<feature type="domain" description="PDZ" evidence="2">
    <location>
        <begin position="137"/>
        <end position="200"/>
    </location>
</feature>
<organism evidence="3">
    <name type="scientific">Alexandrium andersonii</name>
    <dbReference type="NCBI Taxonomy" id="327968"/>
    <lineage>
        <taxon>Eukaryota</taxon>
        <taxon>Sar</taxon>
        <taxon>Alveolata</taxon>
        <taxon>Dinophyceae</taxon>
        <taxon>Gonyaulacales</taxon>
        <taxon>Pyrocystaceae</taxon>
        <taxon>Alexandrium</taxon>
    </lineage>
</organism>
<dbReference type="PROSITE" id="PS50106">
    <property type="entry name" value="PDZ"/>
    <property type="match status" value="1"/>
</dbReference>
<dbReference type="Pfam" id="PF00595">
    <property type="entry name" value="PDZ"/>
    <property type="match status" value="1"/>
</dbReference>
<gene>
    <name evidence="3" type="ORF">AAND1436_LOCUS3230</name>
</gene>
<name>A0A7S2F003_9DINO</name>
<proteinExistence type="predicted"/>
<dbReference type="SUPFAM" id="SSF50156">
    <property type="entry name" value="PDZ domain-like"/>
    <property type="match status" value="1"/>
</dbReference>